<evidence type="ECO:0000313" key="2">
    <source>
        <dbReference type="Proteomes" id="UP001501495"/>
    </source>
</evidence>
<gene>
    <name evidence="1" type="ORF">GCM10022215_06170</name>
</gene>
<comment type="caution">
    <text evidence="1">The sequence shown here is derived from an EMBL/GenBank/DDBJ whole genome shotgun (WGS) entry which is preliminary data.</text>
</comment>
<sequence>MASTLGRAADGCRPVRRGNLGLDPDSTLSILVVLIDRSARPGRLAPYARGFSNHPA</sequence>
<protein>
    <submittedName>
        <fullName evidence="1">Uncharacterized protein</fullName>
    </submittedName>
</protein>
<organism evidence="1 2">
    <name type="scientific">Nocardioides fonticola</name>
    <dbReference type="NCBI Taxonomy" id="450363"/>
    <lineage>
        <taxon>Bacteria</taxon>
        <taxon>Bacillati</taxon>
        <taxon>Actinomycetota</taxon>
        <taxon>Actinomycetes</taxon>
        <taxon>Propionibacteriales</taxon>
        <taxon>Nocardioidaceae</taxon>
        <taxon>Nocardioides</taxon>
    </lineage>
</organism>
<dbReference type="EMBL" id="BAAAZH010000005">
    <property type="protein sequence ID" value="GAA4110775.1"/>
    <property type="molecule type" value="Genomic_DNA"/>
</dbReference>
<dbReference type="Proteomes" id="UP001501495">
    <property type="component" value="Unassembled WGS sequence"/>
</dbReference>
<keyword evidence="2" id="KW-1185">Reference proteome</keyword>
<accession>A0ABP7XBR9</accession>
<name>A0ABP7XBR9_9ACTN</name>
<dbReference type="RefSeq" id="WP_344731751.1">
    <property type="nucleotide sequence ID" value="NZ_BAAAZH010000005.1"/>
</dbReference>
<reference evidence="2" key="1">
    <citation type="journal article" date="2019" name="Int. J. Syst. Evol. Microbiol.">
        <title>The Global Catalogue of Microorganisms (GCM) 10K type strain sequencing project: providing services to taxonomists for standard genome sequencing and annotation.</title>
        <authorList>
            <consortium name="The Broad Institute Genomics Platform"/>
            <consortium name="The Broad Institute Genome Sequencing Center for Infectious Disease"/>
            <person name="Wu L."/>
            <person name="Ma J."/>
        </authorList>
    </citation>
    <scope>NUCLEOTIDE SEQUENCE [LARGE SCALE GENOMIC DNA]</scope>
    <source>
        <strain evidence="2">JCM 16703</strain>
    </source>
</reference>
<proteinExistence type="predicted"/>
<evidence type="ECO:0000313" key="1">
    <source>
        <dbReference type="EMBL" id="GAA4110775.1"/>
    </source>
</evidence>